<gene>
    <name evidence="2" type="ORF">LCGC14_2579740</name>
</gene>
<dbReference type="Pfam" id="PF23666">
    <property type="entry name" value="Rcc01698_C"/>
    <property type="match status" value="1"/>
</dbReference>
<sequence length="318" mass="33961">SNTSLLVPPPPTELFLMDVTLARDIDDDPGFYLAAGGPKPWAGTLVTRSTDGTTFDLFAAVLSGGEAICGFAQTVLADGTAPGLDTVNSVDIVLFNSDFTLDNKTRIEVLNGANAAVLGDEIIQWQTSSVNSDGSFTLSDLYRARRGSEHATAGHVAGERFVVLSSATVQRIAQDISERNKERSFRASSLGEDPDRAVTIRFTNTAVGLKPLSAVHITGFRDSLDDIDIDWKRRSRIGKAHLPNVVLPLGEDTELYEIDILDGVGDVVRTITNITTTAANYSATQQIADFGSVQSSVAIEIFQISAQVGRGFPGKATI</sequence>
<proteinExistence type="predicted"/>
<accession>A0A0F9D7H4</accession>
<comment type="caution">
    <text evidence="2">The sequence shown here is derived from an EMBL/GenBank/DDBJ whole genome shotgun (WGS) entry which is preliminary data.</text>
</comment>
<dbReference type="InterPro" id="IPR056490">
    <property type="entry name" value="Rcc01698_C"/>
</dbReference>
<reference evidence="2" key="1">
    <citation type="journal article" date="2015" name="Nature">
        <title>Complex archaea that bridge the gap between prokaryotes and eukaryotes.</title>
        <authorList>
            <person name="Spang A."/>
            <person name="Saw J.H."/>
            <person name="Jorgensen S.L."/>
            <person name="Zaremba-Niedzwiedzka K."/>
            <person name="Martijn J."/>
            <person name="Lind A.E."/>
            <person name="van Eijk R."/>
            <person name="Schleper C."/>
            <person name="Guy L."/>
            <person name="Ettema T.J."/>
        </authorList>
    </citation>
    <scope>NUCLEOTIDE SEQUENCE</scope>
</reference>
<protein>
    <recommendedName>
        <fullName evidence="1">Rcc01698-like C-terminal domain-containing protein</fullName>
    </recommendedName>
</protein>
<feature type="domain" description="Rcc01698-like C-terminal" evidence="1">
    <location>
        <begin position="67"/>
        <end position="162"/>
    </location>
</feature>
<dbReference type="AlphaFoldDB" id="A0A0F9D7H4"/>
<name>A0A0F9D7H4_9ZZZZ</name>
<organism evidence="2">
    <name type="scientific">marine sediment metagenome</name>
    <dbReference type="NCBI Taxonomy" id="412755"/>
    <lineage>
        <taxon>unclassified sequences</taxon>
        <taxon>metagenomes</taxon>
        <taxon>ecological metagenomes</taxon>
    </lineage>
</organism>
<evidence type="ECO:0000313" key="2">
    <source>
        <dbReference type="EMBL" id="KKL08053.1"/>
    </source>
</evidence>
<dbReference type="EMBL" id="LAZR01043036">
    <property type="protein sequence ID" value="KKL08053.1"/>
    <property type="molecule type" value="Genomic_DNA"/>
</dbReference>
<feature type="non-terminal residue" evidence="2">
    <location>
        <position position="1"/>
    </location>
</feature>
<evidence type="ECO:0000259" key="1">
    <source>
        <dbReference type="Pfam" id="PF23666"/>
    </source>
</evidence>